<dbReference type="EMBL" id="ML211825">
    <property type="protein sequence ID" value="TFK80195.1"/>
    <property type="molecule type" value="Genomic_DNA"/>
</dbReference>
<dbReference type="InParanoid" id="A0A5C3NS91"/>
<name>A0A5C3NS91_9APHY</name>
<organism evidence="1 2">
    <name type="scientific">Polyporus arcularius HHB13444</name>
    <dbReference type="NCBI Taxonomy" id="1314778"/>
    <lineage>
        <taxon>Eukaryota</taxon>
        <taxon>Fungi</taxon>
        <taxon>Dikarya</taxon>
        <taxon>Basidiomycota</taxon>
        <taxon>Agaricomycotina</taxon>
        <taxon>Agaricomycetes</taxon>
        <taxon>Polyporales</taxon>
        <taxon>Polyporaceae</taxon>
        <taxon>Polyporus</taxon>
    </lineage>
</organism>
<protein>
    <recommendedName>
        <fullName evidence="3">MULE transposase domain-containing protein</fullName>
    </recommendedName>
</protein>
<sequence length="53" mass="5825">QILSVTADNATNNDTLTDTLSAALPEFQGSFSRTRCFLHILNIVAKAILKQFD</sequence>
<proteinExistence type="predicted"/>
<gene>
    <name evidence="1" type="ORF">K466DRAFT_444597</name>
</gene>
<evidence type="ECO:0000313" key="1">
    <source>
        <dbReference type="EMBL" id="TFK80195.1"/>
    </source>
</evidence>
<dbReference type="Proteomes" id="UP000308197">
    <property type="component" value="Unassembled WGS sequence"/>
</dbReference>
<evidence type="ECO:0008006" key="3">
    <source>
        <dbReference type="Google" id="ProtNLM"/>
    </source>
</evidence>
<accession>A0A5C3NS91</accession>
<feature type="non-terminal residue" evidence="1">
    <location>
        <position position="53"/>
    </location>
</feature>
<dbReference type="AlphaFoldDB" id="A0A5C3NS91"/>
<evidence type="ECO:0000313" key="2">
    <source>
        <dbReference type="Proteomes" id="UP000308197"/>
    </source>
</evidence>
<reference evidence="1 2" key="1">
    <citation type="journal article" date="2019" name="Nat. Ecol. Evol.">
        <title>Megaphylogeny resolves global patterns of mushroom evolution.</title>
        <authorList>
            <person name="Varga T."/>
            <person name="Krizsan K."/>
            <person name="Foldi C."/>
            <person name="Dima B."/>
            <person name="Sanchez-Garcia M."/>
            <person name="Sanchez-Ramirez S."/>
            <person name="Szollosi G.J."/>
            <person name="Szarkandi J.G."/>
            <person name="Papp V."/>
            <person name="Albert L."/>
            <person name="Andreopoulos W."/>
            <person name="Angelini C."/>
            <person name="Antonin V."/>
            <person name="Barry K.W."/>
            <person name="Bougher N.L."/>
            <person name="Buchanan P."/>
            <person name="Buyck B."/>
            <person name="Bense V."/>
            <person name="Catcheside P."/>
            <person name="Chovatia M."/>
            <person name="Cooper J."/>
            <person name="Damon W."/>
            <person name="Desjardin D."/>
            <person name="Finy P."/>
            <person name="Geml J."/>
            <person name="Haridas S."/>
            <person name="Hughes K."/>
            <person name="Justo A."/>
            <person name="Karasinski D."/>
            <person name="Kautmanova I."/>
            <person name="Kiss B."/>
            <person name="Kocsube S."/>
            <person name="Kotiranta H."/>
            <person name="LaButti K.M."/>
            <person name="Lechner B.E."/>
            <person name="Liimatainen K."/>
            <person name="Lipzen A."/>
            <person name="Lukacs Z."/>
            <person name="Mihaltcheva S."/>
            <person name="Morgado L.N."/>
            <person name="Niskanen T."/>
            <person name="Noordeloos M.E."/>
            <person name="Ohm R.A."/>
            <person name="Ortiz-Santana B."/>
            <person name="Ovrebo C."/>
            <person name="Racz N."/>
            <person name="Riley R."/>
            <person name="Savchenko A."/>
            <person name="Shiryaev A."/>
            <person name="Soop K."/>
            <person name="Spirin V."/>
            <person name="Szebenyi C."/>
            <person name="Tomsovsky M."/>
            <person name="Tulloss R.E."/>
            <person name="Uehling J."/>
            <person name="Grigoriev I.V."/>
            <person name="Vagvolgyi C."/>
            <person name="Papp T."/>
            <person name="Martin F.M."/>
            <person name="Miettinen O."/>
            <person name="Hibbett D.S."/>
            <person name="Nagy L.G."/>
        </authorList>
    </citation>
    <scope>NUCLEOTIDE SEQUENCE [LARGE SCALE GENOMIC DNA]</scope>
    <source>
        <strain evidence="1 2">HHB13444</strain>
    </source>
</reference>
<keyword evidence="2" id="KW-1185">Reference proteome</keyword>
<feature type="non-terminal residue" evidence="1">
    <location>
        <position position="1"/>
    </location>
</feature>